<dbReference type="Gene3D" id="3.40.50.2300">
    <property type="match status" value="2"/>
</dbReference>
<protein>
    <submittedName>
        <fullName evidence="1">Putative ABC transport system substrate-binding protein</fullName>
    </submittedName>
</protein>
<dbReference type="OrthoDB" id="8441748at2"/>
<evidence type="ECO:0000313" key="2">
    <source>
        <dbReference type="Proteomes" id="UP000190675"/>
    </source>
</evidence>
<dbReference type="RefSeq" id="WP_079564991.1">
    <property type="nucleotide sequence ID" value="NZ_LT670818.1"/>
</dbReference>
<dbReference type="PANTHER" id="PTHR35271">
    <property type="entry name" value="ABC TRANSPORTER, SUBSTRATE-BINDING LIPOPROTEIN-RELATED"/>
    <property type="match status" value="1"/>
</dbReference>
<dbReference type="Proteomes" id="UP000190675">
    <property type="component" value="Chromosome I"/>
</dbReference>
<sequence>MRRRQFIGLVGGVAALPVLPPLAVRAQQAGRQYRIAYLALLAGEDSTFAKPLLQRLEELGYRESKNMIWDYRSADGRAERLPQLAAELVRAGPDVLITGFGTLAPKAAIAATHSIPIVFTSVGDPVGAGLVASLSQPGGNVTGMSGQASDIAAKKLQFLEDLIPGKKPVAVLGNSDTPYTALALQQIKTAATAMGLPFAVLDARTVDQIPAAIDAAIRSGAASMLVLEDPVLLSAIRQTTDLAAKARLPAIYGPREYAQAGGLISYGTDQSQLSRRAAEYVDRILKGASPATLPVEQPTKFELVINLRAAKALGLEIPPNLLSLADELIE</sequence>
<dbReference type="InterPro" id="IPR028082">
    <property type="entry name" value="Peripla_BP_I"/>
</dbReference>
<dbReference type="Pfam" id="PF04392">
    <property type="entry name" value="ABC_sub_bind"/>
    <property type="match status" value="1"/>
</dbReference>
<name>A0A1M5HRD1_9BRAD</name>
<accession>A0A1M5HRD1</accession>
<dbReference type="EMBL" id="LT670818">
    <property type="protein sequence ID" value="SHG18524.1"/>
    <property type="molecule type" value="Genomic_DNA"/>
</dbReference>
<organism evidence="1 2">
    <name type="scientific">Bradyrhizobium erythrophlei</name>
    <dbReference type="NCBI Taxonomy" id="1437360"/>
    <lineage>
        <taxon>Bacteria</taxon>
        <taxon>Pseudomonadati</taxon>
        <taxon>Pseudomonadota</taxon>
        <taxon>Alphaproteobacteria</taxon>
        <taxon>Hyphomicrobiales</taxon>
        <taxon>Nitrobacteraceae</taxon>
        <taxon>Bradyrhizobium</taxon>
    </lineage>
</organism>
<dbReference type="PANTHER" id="PTHR35271:SF1">
    <property type="entry name" value="ABC TRANSPORTER, SUBSTRATE-BINDING LIPOPROTEIN"/>
    <property type="match status" value="1"/>
</dbReference>
<evidence type="ECO:0000313" key="1">
    <source>
        <dbReference type="EMBL" id="SHG18524.1"/>
    </source>
</evidence>
<gene>
    <name evidence="1" type="ORF">SAMN05444169_0998</name>
</gene>
<reference evidence="1 2" key="1">
    <citation type="submission" date="2016-11" db="EMBL/GenBank/DDBJ databases">
        <authorList>
            <person name="Jaros S."/>
            <person name="Januszkiewicz K."/>
            <person name="Wedrychowicz H."/>
        </authorList>
    </citation>
    <scope>NUCLEOTIDE SEQUENCE [LARGE SCALE GENOMIC DNA]</scope>
    <source>
        <strain evidence="1 2">GAS242</strain>
    </source>
</reference>
<dbReference type="SUPFAM" id="SSF53822">
    <property type="entry name" value="Periplasmic binding protein-like I"/>
    <property type="match status" value="1"/>
</dbReference>
<proteinExistence type="predicted"/>
<dbReference type="InterPro" id="IPR007487">
    <property type="entry name" value="ABC_transpt-TYRBP-like"/>
</dbReference>
<dbReference type="AlphaFoldDB" id="A0A1M5HRD1"/>
<dbReference type="CDD" id="cd06325">
    <property type="entry name" value="PBP1_ABC_unchar_transporter"/>
    <property type="match status" value="1"/>
</dbReference>